<dbReference type="Proteomes" id="UP000031516">
    <property type="component" value="Unassembled WGS sequence"/>
</dbReference>
<feature type="compositionally biased region" description="Polar residues" evidence="1">
    <location>
        <begin position="340"/>
        <end position="357"/>
    </location>
</feature>
<evidence type="ECO:0000313" key="4">
    <source>
        <dbReference type="Proteomes" id="UP000031516"/>
    </source>
</evidence>
<sequence length="540" mass="60485">MVGLKLKSAFQFKKKANDKESSTPGKVSKLSAIGNDLHPQDYEALRPLLTLLNVQSSKCYAFENVSGAFVVKFGDKGFVPVTKFSLIATNLTLYIGSVDSNGTAEDVVDIDVKMLWDHRIVREGENYNLSFEPNCDICLVSPRLEDVRQLSKIISLAQFEYGSLFKALTASIISLMGLKISDIQLILKNNYSFKDWCYININNEWVKAWCHIDKSSKASDPKGKSKVKFYRDDKSTSKKNLICFISDVSTVEDIFLSTEPIHSHKTHDEDWDIDALKTLMHSGLNSADALDTFMEKLDTVSVIGTINWTHLDPLSDSPRSSKSRSSSFAWTPKSPRKRMSSISDSKSQARAGENSVSDLTQLTSSLKNHTRNVSTVSTDSSAVIDIDDATASVTTERFMFKPIPHAGVHHLESIIRFLIPVYDCLQLYGRPTAFKSTREDVNSLSFGLPKLPTIDYFSKEELQWAFTATDYKTDPVSRWTFFKTLLEDCYKNPSRDSDESFRTLVDAWNTPNISIPLSSVRSGLQYSASPNKSNDSPPIV</sequence>
<gene>
    <name evidence="3" type="ORF">KLDO_g4592</name>
</gene>
<feature type="domain" description="Skg3/CAF120-like PH-like" evidence="2">
    <location>
        <begin position="180"/>
        <end position="255"/>
    </location>
</feature>
<feature type="compositionally biased region" description="Low complexity" evidence="1">
    <location>
        <begin position="314"/>
        <end position="327"/>
    </location>
</feature>
<dbReference type="Pfam" id="PF25381">
    <property type="entry name" value="PH_26"/>
    <property type="match status" value="2"/>
</dbReference>
<dbReference type="OrthoDB" id="5563754at2759"/>
<feature type="region of interest" description="Disordered" evidence="1">
    <location>
        <begin position="314"/>
        <end position="357"/>
    </location>
</feature>
<reference evidence="3 4" key="1">
    <citation type="submission" date="2014-03" db="EMBL/GenBank/DDBJ databases">
        <title>The genome of Kluyveromyces dobzhanskii.</title>
        <authorList>
            <person name="Nystedt B."/>
            <person name="Astrom S."/>
        </authorList>
    </citation>
    <scope>NUCLEOTIDE SEQUENCE [LARGE SCALE GENOMIC DNA]</scope>
    <source>
        <strain evidence="3 4">CBS 2104</strain>
    </source>
</reference>
<evidence type="ECO:0000313" key="3">
    <source>
        <dbReference type="EMBL" id="CDO96387.1"/>
    </source>
</evidence>
<name>A0A0A8LBE0_9SACH</name>
<dbReference type="AlphaFoldDB" id="A0A0A8LBE0"/>
<organism evidence="3 4">
    <name type="scientific">Kluyveromyces dobzhanskii CBS 2104</name>
    <dbReference type="NCBI Taxonomy" id="1427455"/>
    <lineage>
        <taxon>Eukaryota</taxon>
        <taxon>Fungi</taxon>
        <taxon>Dikarya</taxon>
        <taxon>Ascomycota</taxon>
        <taxon>Saccharomycotina</taxon>
        <taxon>Saccharomycetes</taxon>
        <taxon>Saccharomycetales</taxon>
        <taxon>Saccharomycetaceae</taxon>
        <taxon>Kluyveromyces</taxon>
    </lineage>
</organism>
<feature type="domain" description="Skg3/CAF120-like PH-like" evidence="2">
    <location>
        <begin position="391"/>
        <end position="446"/>
    </location>
</feature>
<protein>
    <submittedName>
        <fullName evidence="3">WGS project CCBQ000000000 data, contig 00058</fullName>
    </submittedName>
</protein>
<evidence type="ECO:0000259" key="2">
    <source>
        <dbReference type="Pfam" id="PF25381"/>
    </source>
</evidence>
<evidence type="ECO:0000256" key="1">
    <source>
        <dbReference type="SAM" id="MobiDB-lite"/>
    </source>
</evidence>
<accession>A0A0A8LBE0</accession>
<dbReference type="InterPro" id="IPR058155">
    <property type="entry name" value="Skg3/CAF120-like_PH"/>
</dbReference>
<comment type="caution">
    <text evidence="3">The sequence shown here is derived from an EMBL/GenBank/DDBJ whole genome shotgun (WGS) entry which is preliminary data.</text>
</comment>
<dbReference type="EMBL" id="CCBQ010000047">
    <property type="protein sequence ID" value="CDO96387.1"/>
    <property type="molecule type" value="Genomic_DNA"/>
</dbReference>
<proteinExistence type="predicted"/>
<keyword evidence="4" id="KW-1185">Reference proteome</keyword>